<keyword evidence="9" id="KW-1185">Reference proteome</keyword>
<protein>
    <submittedName>
        <fullName evidence="8">Phage shock protein PspC (Stress-responsive transcriptional regulator)</fullName>
    </submittedName>
</protein>
<comment type="subcellular location">
    <subcellularLocation>
        <location evidence="1">Cell membrane</location>
        <topology evidence="1">Single-pass membrane protein</topology>
    </subcellularLocation>
</comment>
<organism evidence="8 9">
    <name type="scientific">Ruania alba</name>
    <dbReference type="NCBI Taxonomy" id="648782"/>
    <lineage>
        <taxon>Bacteria</taxon>
        <taxon>Bacillati</taxon>
        <taxon>Actinomycetota</taxon>
        <taxon>Actinomycetes</taxon>
        <taxon>Micrococcales</taxon>
        <taxon>Ruaniaceae</taxon>
        <taxon>Ruania</taxon>
    </lineage>
</organism>
<dbReference type="Pfam" id="PF04024">
    <property type="entry name" value="PspC"/>
    <property type="match status" value="1"/>
</dbReference>
<dbReference type="OrthoDB" id="7359894at2"/>
<dbReference type="AlphaFoldDB" id="A0A1H5EBL7"/>
<evidence type="ECO:0000256" key="5">
    <source>
        <dbReference type="ARBA" id="ARBA00023136"/>
    </source>
</evidence>
<evidence type="ECO:0000313" key="8">
    <source>
        <dbReference type="EMBL" id="SED88456.1"/>
    </source>
</evidence>
<keyword evidence="5 6" id="KW-0472">Membrane</keyword>
<dbReference type="Proteomes" id="UP000199220">
    <property type="component" value="Unassembled WGS sequence"/>
</dbReference>
<feature type="transmembrane region" description="Helical" evidence="6">
    <location>
        <begin position="41"/>
        <end position="63"/>
    </location>
</feature>
<dbReference type="GO" id="GO:0005886">
    <property type="term" value="C:plasma membrane"/>
    <property type="evidence" value="ECO:0007669"/>
    <property type="project" value="UniProtKB-SubCell"/>
</dbReference>
<dbReference type="RefSeq" id="WP_089771921.1">
    <property type="nucleotide sequence ID" value="NZ_FNTX01000001.1"/>
</dbReference>
<keyword evidence="4 6" id="KW-1133">Transmembrane helix</keyword>
<dbReference type="InterPro" id="IPR007168">
    <property type="entry name" value="Phageshock_PspC_N"/>
</dbReference>
<evidence type="ECO:0000256" key="4">
    <source>
        <dbReference type="ARBA" id="ARBA00022989"/>
    </source>
</evidence>
<dbReference type="STRING" id="648782.SAMN04488554_0960"/>
<evidence type="ECO:0000259" key="7">
    <source>
        <dbReference type="Pfam" id="PF04024"/>
    </source>
</evidence>
<evidence type="ECO:0000256" key="2">
    <source>
        <dbReference type="ARBA" id="ARBA00022475"/>
    </source>
</evidence>
<gene>
    <name evidence="8" type="ORF">SAMN04488554_0960</name>
</gene>
<sequence length="86" mass="9400">MTRFFDSIRQVGFRRGPSRIVGGICGGLADKAGISVTLVRVLVLLSFLLPVVGLGAYLVAWILTPWQNGSIPLERFIDRLSGRDTL</sequence>
<evidence type="ECO:0000256" key="3">
    <source>
        <dbReference type="ARBA" id="ARBA00022692"/>
    </source>
</evidence>
<proteinExistence type="predicted"/>
<dbReference type="PANTHER" id="PTHR33885:SF3">
    <property type="entry name" value="PHAGE SHOCK PROTEIN C"/>
    <property type="match status" value="1"/>
</dbReference>
<dbReference type="PANTHER" id="PTHR33885">
    <property type="entry name" value="PHAGE SHOCK PROTEIN C"/>
    <property type="match status" value="1"/>
</dbReference>
<accession>A0A1H5EBL7</accession>
<evidence type="ECO:0000313" key="9">
    <source>
        <dbReference type="Proteomes" id="UP000199220"/>
    </source>
</evidence>
<dbReference type="EMBL" id="FNTX01000001">
    <property type="protein sequence ID" value="SED88456.1"/>
    <property type="molecule type" value="Genomic_DNA"/>
</dbReference>
<dbReference type="InterPro" id="IPR052027">
    <property type="entry name" value="PspC"/>
</dbReference>
<feature type="domain" description="Phage shock protein PspC N-terminal" evidence="7">
    <location>
        <begin position="14"/>
        <end position="65"/>
    </location>
</feature>
<keyword evidence="2" id="KW-1003">Cell membrane</keyword>
<name>A0A1H5EBL7_9MICO</name>
<reference evidence="9" key="1">
    <citation type="submission" date="2016-10" db="EMBL/GenBank/DDBJ databases">
        <authorList>
            <person name="Varghese N."/>
            <person name="Submissions S."/>
        </authorList>
    </citation>
    <scope>NUCLEOTIDE SEQUENCE [LARGE SCALE GENOMIC DNA]</scope>
    <source>
        <strain evidence="9">DSM 21368</strain>
    </source>
</reference>
<evidence type="ECO:0000256" key="6">
    <source>
        <dbReference type="SAM" id="Phobius"/>
    </source>
</evidence>
<keyword evidence="3 6" id="KW-0812">Transmembrane</keyword>
<evidence type="ECO:0000256" key="1">
    <source>
        <dbReference type="ARBA" id="ARBA00004162"/>
    </source>
</evidence>